<evidence type="ECO:0000313" key="2">
    <source>
        <dbReference type="Proteomes" id="UP000037122"/>
    </source>
</evidence>
<proteinExistence type="predicted"/>
<gene>
    <name evidence="1" type="ORF">QG37_01329</name>
</gene>
<organism evidence="1 2">
    <name type="scientific">Candidozyma auris</name>
    <name type="common">Yeast</name>
    <name type="synonym">Candida auris</name>
    <dbReference type="NCBI Taxonomy" id="498019"/>
    <lineage>
        <taxon>Eukaryota</taxon>
        <taxon>Fungi</taxon>
        <taxon>Dikarya</taxon>
        <taxon>Ascomycota</taxon>
        <taxon>Saccharomycotina</taxon>
        <taxon>Pichiomycetes</taxon>
        <taxon>Metschnikowiaceae</taxon>
        <taxon>Candidozyma</taxon>
    </lineage>
</organism>
<dbReference type="AlphaFoldDB" id="A0A0L0P558"/>
<dbReference type="VEuPathDB" id="FungiDB:QG37_01329"/>
<evidence type="ECO:0000313" key="1">
    <source>
        <dbReference type="EMBL" id="KNE01503.1"/>
    </source>
</evidence>
<dbReference type="EMBL" id="LGST01000009">
    <property type="protein sequence ID" value="KNE01503.1"/>
    <property type="molecule type" value="Genomic_DNA"/>
</dbReference>
<reference evidence="2" key="1">
    <citation type="journal article" date="2015" name="BMC Genomics">
        <title>Draft genome of a commonly misdiagnosed multidrug resistant pathogen Candida auris.</title>
        <authorList>
            <person name="Chatterjee S."/>
            <person name="Alampalli S.V."/>
            <person name="Nageshan R.K."/>
            <person name="Chettiar S.T."/>
            <person name="Joshi S."/>
            <person name="Tatu U.S."/>
        </authorList>
    </citation>
    <scope>NUCLEOTIDE SEQUENCE [LARGE SCALE GENOMIC DNA]</scope>
    <source>
        <strain evidence="2">6684</strain>
    </source>
</reference>
<dbReference type="Proteomes" id="UP000037122">
    <property type="component" value="Unassembled WGS sequence"/>
</dbReference>
<sequence>MWDEKESVCKIAKLPSYIVGIIPGGATPGAGWVEEE</sequence>
<protein>
    <submittedName>
        <fullName evidence="1">Uncharacterized protein</fullName>
    </submittedName>
</protein>
<comment type="caution">
    <text evidence="1">The sequence shown here is derived from an EMBL/GenBank/DDBJ whole genome shotgun (WGS) entry which is preliminary data.</text>
</comment>
<accession>A0A0L0P558</accession>
<name>A0A0L0P558_CANAR</name>